<evidence type="ECO:0000259" key="2">
    <source>
        <dbReference type="Pfam" id="PF13581"/>
    </source>
</evidence>
<sequence>MPAAPSPSAFSPVRWEPRIYPGSLDQASRVRTDVRRDLAAFPDSVAADVALAASELFANAVEYTASSGENGEAVRALRLSAPDRLRLEVTDGGFTEARPAIPALTGTDWFTAERHRGLLMVSAIALDWGYFPVYEHPSLNLGLVVWAEFGLDPAQVPSGLDRFIHTR</sequence>
<keyword evidence="1" id="KW-0418">Kinase</keyword>
<dbReference type="AlphaFoldDB" id="A0A9W6PB76"/>
<feature type="domain" description="Histidine kinase/HSP90-like ATPase" evidence="2">
    <location>
        <begin position="23"/>
        <end position="125"/>
    </location>
</feature>
<dbReference type="GO" id="GO:0004674">
    <property type="term" value="F:protein serine/threonine kinase activity"/>
    <property type="evidence" value="ECO:0007669"/>
    <property type="project" value="UniProtKB-KW"/>
</dbReference>
<dbReference type="EMBL" id="BSQG01000015">
    <property type="protein sequence ID" value="GLU50475.1"/>
    <property type="molecule type" value="Genomic_DNA"/>
</dbReference>
<dbReference type="Gene3D" id="3.30.565.10">
    <property type="entry name" value="Histidine kinase-like ATPase, C-terminal domain"/>
    <property type="match status" value="1"/>
</dbReference>
<evidence type="ECO:0000256" key="1">
    <source>
        <dbReference type="ARBA" id="ARBA00022527"/>
    </source>
</evidence>
<dbReference type="CDD" id="cd16936">
    <property type="entry name" value="HATPase_RsbW-like"/>
    <property type="match status" value="1"/>
</dbReference>
<name>A0A9W6PB76_9ACTN</name>
<dbReference type="InterPro" id="IPR003594">
    <property type="entry name" value="HATPase_dom"/>
</dbReference>
<keyword evidence="1" id="KW-0723">Serine/threonine-protein kinase</keyword>
<gene>
    <name evidence="3" type="ORF">Nans01_48260</name>
</gene>
<organism evidence="3 4">
    <name type="scientific">Nocardiopsis ansamitocini</name>
    <dbReference type="NCBI Taxonomy" id="1670832"/>
    <lineage>
        <taxon>Bacteria</taxon>
        <taxon>Bacillati</taxon>
        <taxon>Actinomycetota</taxon>
        <taxon>Actinomycetes</taxon>
        <taxon>Streptosporangiales</taxon>
        <taxon>Nocardiopsidaceae</taxon>
        <taxon>Nocardiopsis</taxon>
    </lineage>
</organism>
<dbReference type="InterPro" id="IPR036890">
    <property type="entry name" value="HATPase_C_sf"/>
</dbReference>
<dbReference type="PANTHER" id="PTHR35526:SF3">
    <property type="entry name" value="ANTI-SIGMA-F FACTOR RSBW"/>
    <property type="match status" value="1"/>
</dbReference>
<accession>A0A9W6PB76</accession>
<comment type="caution">
    <text evidence="3">The sequence shown here is derived from an EMBL/GenBank/DDBJ whole genome shotgun (WGS) entry which is preliminary data.</text>
</comment>
<proteinExistence type="predicted"/>
<dbReference type="InterPro" id="IPR050267">
    <property type="entry name" value="Anti-sigma-factor_SerPK"/>
</dbReference>
<dbReference type="PANTHER" id="PTHR35526">
    <property type="entry name" value="ANTI-SIGMA-F FACTOR RSBW-RELATED"/>
    <property type="match status" value="1"/>
</dbReference>
<evidence type="ECO:0000313" key="4">
    <source>
        <dbReference type="Proteomes" id="UP001165092"/>
    </source>
</evidence>
<keyword evidence="4" id="KW-1185">Reference proteome</keyword>
<reference evidence="3" key="1">
    <citation type="submission" date="2023-02" db="EMBL/GenBank/DDBJ databases">
        <title>Nocardiopsis ansamitocini NBRC 112285.</title>
        <authorList>
            <person name="Ichikawa N."/>
            <person name="Sato H."/>
            <person name="Tonouchi N."/>
        </authorList>
    </citation>
    <scope>NUCLEOTIDE SEQUENCE</scope>
    <source>
        <strain evidence="3">NBRC 112285</strain>
    </source>
</reference>
<dbReference type="Pfam" id="PF13581">
    <property type="entry name" value="HATPase_c_2"/>
    <property type="match status" value="1"/>
</dbReference>
<dbReference type="SUPFAM" id="SSF55874">
    <property type="entry name" value="ATPase domain of HSP90 chaperone/DNA topoisomerase II/histidine kinase"/>
    <property type="match status" value="1"/>
</dbReference>
<protein>
    <recommendedName>
        <fullName evidence="2">Histidine kinase/HSP90-like ATPase domain-containing protein</fullName>
    </recommendedName>
</protein>
<dbReference type="Proteomes" id="UP001165092">
    <property type="component" value="Unassembled WGS sequence"/>
</dbReference>
<evidence type="ECO:0000313" key="3">
    <source>
        <dbReference type="EMBL" id="GLU50475.1"/>
    </source>
</evidence>
<keyword evidence="1" id="KW-0808">Transferase</keyword>